<name>L0WAT2_9GAMM</name>
<feature type="transmembrane region" description="Helical" evidence="13">
    <location>
        <begin position="51"/>
        <end position="68"/>
    </location>
</feature>
<dbReference type="Gene3D" id="1.20.950.20">
    <property type="entry name" value="Transmembrane di-heme cytochromes, Chain C"/>
    <property type="match status" value="1"/>
</dbReference>
<evidence type="ECO:0000256" key="9">
    <source>
        <dbReference type="ARBA" id="ARBA00022989"/>
    </source>
</evidence>
<dbReference type="PANTHER" id="PTHR30529:SF3">
    <property type="entry name" value="CYTOCHROME B561 HOMOLOG 1"/>
    <property type="match status" value="1"/>
</dbReference>
<dbReference type="GO" id="GO:0009055">
    <property type="term" value="F:electron transfer activity"/>
    <property type="evidence" value="ECO:0007669"/>
    <property type="project" value="InterPro"/>
</dbReference>
<dbReference type="GO" id="GO:0005886">
    <property type="term" value="C:plasma membrane"/>
    <property type="evidence" value="ECO:0007669"/>
    <property type="project" value="UniProtKB-SubCell"/>
</dbReference>
<comment type="similarity">
    <text evidence="12">Belongs to the cytochrome b561 family.</text>
</comment>
<keyword evidence="9 13" id="KW-1133">Transmembrane helix</keyword>
<dbReference type="PATRIC" id="fig|1177179.3.peg.2963"/>
<dbReference type="EMBL" id="AMRJ01000032">
    <property type="protein sequence ID" value="EKF73202.1"/>
    <property type="molecule type" value="Genomic_DNA"/>
</dbReference>
<evidence type="ECO:0000256" key="11">
    <source>
        <dbReference type="ARBA" id="ARBA00023136"/>
    </source>
</evidence>
<evidence type="ECO:0000256" key="4">
    <source>
        <dbReference type="ARBA" id="ARBA00022475"/>
    </source>
</evidence>
<comment type="cofactor">
    <cofactor evidence="1">
        <name>heme b</name>
        <dbReference type="ChEBI" id="CHEBI:60344"/>
    </cofactor>
</comment>
<proteinExistence type="inferred from homology"/>
<dbReference type="GO" id="GO:0020037">
    <property type="term" value="F:heme binding"/>
    <property type="evidence" value="ECO:0007669"/>
    <property type="project" value="TreeGrafter"/>
</dbReference>
<dbReference type="SUPFAM" id="SSF81342">
    <property type="entry name" value="Transmembrane di-heme cytochromes"/>
    <property type="match status" value="1"/>
</dbReference>
<evidence type="ECO:0000256" key="5">
    <source>
        <dbReference type="ARBA" id="ARBA00022617"/>
    </source>
</evidence>
<evidence type="ECO:0000256" key="8">
    <source>
        <dbReference type="ARBA" id="ARBA00022982"/>
    </source>
</evidence>
<dbReference type="GO" id="GO:0046872">
    <property type="term" value="F:metal ion binding"/>
    <property type="evidence" value="ECO:0007669"/>
    <property type="project" value="UniProtKB-KW"/>
</dbReference>
<feature type="transmembrane region" description="Helical" evidence="13">
    <location>
        <begin position="89"/>
        <end position="108"/>
    </location>
</feature>
<dbReference type="InterPro" id="IPR011577">
    <property type="entry name" value="Cyt_b561_bac/Ni-Hgenase"/>
</dbReference>
<keyword evidence="3" id="KW-0813">Transport</keyword>
<comment type="subcellular location">
    <subcellularLocation>
        <location evidence="2">Cell membrane</location>
        <topology evidence="2">Multi-pass membrane protein</topology>
    </subcellularLocation>
</comment>
<dbReference type="Pfam" id="PF01292">
    <property type="entry name" value="Ni_hydr_CYTB"/>
    <property type="match status" value="1"/>
</dbReference>
<feature type="domain" description="Cytochrome b561 bacterial/Ni-hydrogenase" evidence="14">
    <location>
        <begin position="8"/>
        <end position="179"/>
    </location>
</feature>
<dbReference type="InterPro" id="IPR016174">
    <property type="entry name" value="Di-haem_cyt_TM"/>
</dbReference>
<evidence type="ECO:0000256" key="6">
    <source>
        <dbReference type="ARBA" id="ARBA00022692"/>
    </source>
</evidence>
<protein>
    <submittedName>
        <fullName evidence="15">Cytochrome B651</fullName>
    </submittedName>
</protein>
<sequence>MNAQTPTRWNPISKGLHWLIALLLVAVWGAIELHEFYAKGDPMREWWKMLHFSLGLTVLLLMVLRLYWRTTHPRPVPLGAIWQQRLSSLVHGLIYLVVIGMPLGGFSVRQFAGKPIEVYGLFTVPQLTPVNHDLAEAIEFLHTEVFWYLLLGLVGLHVAGALWHQFVDRDSTLKRMLPGG</sequence>
<keyword evidence="10" id="KW-0408">Iron</keyword>
<keyword evidence="7" id="KW-0479">Metal-binding</keyword>
<gene>
    <name evidence="15" type="ORF">A11A3_15057</name>
</gene>
<evidence type="ECO:0000259" key="14">
    <source>
        <dbReference type="Pfam" id="PF01292"/>
    </source>
</evidence>
<evidence type="ECO:0000313" key="16">
    <source>
        <dbReference type="Proteomes" id="UP000010164"/>
    </source>
</evidence>
<keyword evidence="8" id="KW-0249">Electron transport</keyword>
<evidence type="ECO:0000256" key="13">
    <source>
        <dbReference type="SAM" id="Phobius"/>
    </source>
</evidence>
<organism evidence="15 16">
    <name type="scientific">Alcanivorax hongdengensis A-11-3</name>
    <dbReference type="NCBI Taxonomy" id="1177179"/>
    <lineage>
        <taxon>Bacteria</taxon>
        <taxon>Pseudomonadati</taxon>
        <taxon>Pseudomonadota</taxon>
        <taxon>Gammaproteobacteria</taxon>
        <taxon>Oceanospirillales</taxon>
        <taxon>Alcanivoracaceae</taxon>
        <taxon>Alcanivorax</taxon>
    </lineage>
</organism>
<evidence type="ECO:0000256" key="10">
    <source>
        <dbReference type="ARBA" id="ARBA00023004"/>
    </source>
</evidence>
<evidence type="ECO:0000256" key="3">
    <source>
        <dbReference type="ARBA" id="ARBA00022448"/>
    </source>
</evidence>
<evidence type="ECO:0000256" key="12">
    <source>
        <dbReference type="ARBA" id="ARBA00037975"/>
    </source>
</evidence>
<dbReference type="RefSeq" id="WP_008930181.1">
    <property type="nucleotide sequence ID" value="NZ_AMRJ01000032.1"/>
</dbReference>
<dbReference type="PANTHER" id="PTHR30529">
    <property type="entry name" value="CYTOCHROME B561"/>
    <property type="match status" value="1"/>
</dbReference>
<keyword evidence="4" id="KW-1003">Cell membrane</keyword>
<accession>L0WAT2</accession>
<dbReference type="eggNOG" id="COG3038">
    <property type="taxonomic scope" value="Bacteria"/>
</dbReference>
<comment type="caution">
    <text evidence="15">The sequence shown here is derived from an EMBL/GenBank/DDBJ whole genome shotgun (WGS) entry which is preliminary data.</text>
</comment>
<evidence type="ECO:0000256" key="7">
    <source>
        <dbReference type="ARBA" id="ARBA00022723"/>
    </source>
</evidence>
<dbReference type="AlphaFoldDB" id="L0WAT2"/>
<dbReference type="GO" id="GO:0022904">
    <property type="term" value="P:respiratory electron transport chain"/>
    <property type="evidence" value="ECO:0007669"/>
    <property type="project" value="InterPro"/>
</dbReference>
<keyword evidence="6 13" id="KW-0812">Transmembrane</keyword>
<evidence type="ECO:0000313" key="15">
    <source>
        <dbReference type="EMBL" id="EKF73202.1"/>
    </source>
</evidence>
<dbReference type="STRING" id="1177179.A11A3_15057"/>
<evidence type="ECO:0000256" key="2">
    <source>
        <dbReference type="ARBA" id="ARBA00004651"/>
    </source>
</evidence>
<dbReference type="OrthoDB" id="9793784at2"/>
<feature type="transmembrane region" description="Helical" evidence="13">
    <location>
        <begin position="12"/>
        <end position="31"/>
    </location>
</feature>
<keyword evidence="16" id="KW-1185">Reference proteome</keyword>
<keyword evidence="5" id="KW-0349">Heme</keyword>
<dbReference type="Proteomes" id="UP000010164">
    <property type="component" value="Unassembled WGS sequence"/>
</dbReference>
<reference evidence="15 16" key="1">
    <citation type="journal article" date="2012" name="J. Bacteriol.">
        <title>Genome Sequence of the Alkane-Degrading Bacterium Alcanivorax hongdengensis Type Strain A-11-3.</title>
        <authorList>
            <person name="Lai Q."/>
            <person name="Shao Z."/>
        </authorList>
    </citation>
    <scope>NUCLEOTIDE SEQUENCE [LARGE SCALE GENOMIC DNA]</scope>
    <source>
        <strain evidence="15 16">A-11-3</strain>
    </source>
</reference>
<evidence type="ECO:0000256" key="1">
    <source>
        <dbReference type="ARBA" id="ARBA00001970"/>
    </source>
</evidence>
<keyword evidence="11 13" id="KW-0472">Membrane</keyword>
<feature type="transmembrane region" description="Helical" evidence="13">
    <location>
        <begin position="145"/>
        <end position="167"/>
    </location>
</feature>
<dbReference type="InterPro" id="IPR052168">
    <property type="entry name" value="Cytochrome_b561_oxidase"/>
</dbReference>